<evidence type="ECO:0000313" key="11">
    <source>
        <dbReference type="EMBL" id="MBW18479.1"/>
    </source>
</evidence>
<dbReference type="Gene3D" id="3.90.1200.10">
    <property type="match status" value="1"/>
</dbReference>
<comment type="function">
    <text evidence="7">Catalyzes the GTP-dependent phosphorylation of 5-hydroxy-L-lysine.</text>
</comment>
<accession>A0A2H8TX26</accession>
<feature type="domain" description="Aminoglycoside phosphotransferase" evidence="10">
    <location>
        <begin position="78"/>
        <end position="262"/>
    </location>
</feature>
<reference evidence="11" key="1">
    <citation type="submission" date="2017-10" db="EMBL/GenBank/DDBJ databases">
        <title>Transcriptome Assembly of Sugarcane Aphid Adults.</title>
        <authorList>
            <person name="Scully E.D."/>
            <person name="Palmer N.A."/>
            <person name="Geib S.M."/>
            <person name="Sarath G."/>
            <person name="Sattler S.E."/>
        </authorList>
    </citation>
    <scope>NUCLEOTIDE SEQUENCE</scope>
    <source>
        <tissue evidence="11">Whole body</tissue>
    </source>
</reference>
<dbReference type="GO" id="GO:0047992">
    <property type="term" value="F:hydroxylysine kinase activity"/>
    <property type="evidence" value="ECO:0007669"/>
    <property type="project" value="UniProtKB-EC"/>
</dbReference>
<comment type="catalytic activity">
    <reaction evidence="6">
        <text>(5R)-5-hydroxy-L-lysine + GTP = (5R)-5-phosphooxy-L-lysine + GDP + H(+)</text>
        <dbReference type="Rhea" id="RHEA:19049"/>
        <dbReference type="ChEBI" id="CHEBI:15378"/>
        <dbReference type="ChEBI" id="CHEBI:37565"/>
        <dbReference type="ChEBI" id="CHEBI:57882"/>
        <dbReference type="ChEBI" id="CHEBI:58189"/>
        <dbReference type="ChEBI" id="CHEBI:58357"/>
        <dbReference type="EC" id="2.7.1.81"/>
    </reaction>
</comment>
<dbReference type="InterPro" id="IPR050249">
    <property type="entry name" value="Pseudomonas-type_ThrB"/>
</dbReference>
<dbReference type="OrthoDB" id="9973935at2759"/>
<keyword evidence="5" id="KW-0418">Kinase</keyword>
<comment type="subcellular location">
    <subcellularLocation>
        <location evidence="1">Cytoplasm</location>
    </subcellularLocation>
</comment>
<dbReference type="SUPFAM" id="SSF56112">
    <property type="entry name" value="Protein kinase-like (PK-like)"/>
    <property type="match status" value="1"/>
</dbReference>
<dbReference type="EC" id="2.7.1.81" evidence="8"/>
<evidence type="ECO:0000256" key="5">
    <source>
        <dbReference type="ARBA" id="ARBA00022777"/>
    </source>
</evidence>
<evidence type="ECO:0000256" key="9">
    <source>
        <dbReference type="ARBA" id="ARBA00040505"/>
    </source>
</evidence>
<dbReference type="PANTHER" id="PTHR21064">
    <property type="entry name" value="AMINOGLYCOSIDE PHOSPHOTRANSFERASE DOMAIN-CONTAINING PROTEIN-RELATED"/>
    <property type="match status" value="1"/>
</dbReference>
<keyword evidence="3" id="KW-0963">Cytoplasm</keyword>
<sequence>MADLTENICPVINKDQVVDILKNDYGFINGKIQELDGYDDKNYLITEVKKCVEIIEFPIDGIVIKIINSIDSKNLLLLDAQTKLTQYLEQSRINCPIPVLNKYGENYRSLVINGKTHAVRVYKYIKGETMNKVQINSELISNFGSYVGYLTLILKKFDHEGFHRNHIWALEQCPEVLKFLEVFDQEKKRQTIITIINKFQLDVLLRADQLEKSVIHEDLNMNNIIIKDNKIFGIIDVGDVIYSFTIFDFAVALCYLIMHTFKDNNAKLSDVQIKNFVEAYEKQYRILNDFEVSIIHTCVCARICQSLVLGKKSSMRDLSNSYILSTQKNGWRALDELMNIEQDKFNMLLKY</sequence>
<evidence type="ECO:0000256" key="8">
    <source>
        <dbReference type="ARBA" id="ARBA00038873"/>
    </source>
</evidence>
<dbReference type="Pfam" id="PF01636">
    <property type="entry name" value="APH"/>
    <property type="match status" value="1"/>
</dbReference>
<evidence type="ECO:0000256" key="7">
    <source>
        <dbReference type="ARBA" id="ARBA00037368"/>
    </source>
</evidence>
<dbReference type="EMBL" id="GFXV01006674">
    <property type="protein sequence ID" value="MBW18479.1"/>
    <property type="molecule type" value="Transcribed_RNA"/>
</dbReference>
<dbReference type="InterPro" id="IPR002575">
    <property type="entry name" value="Aminoglycoside_PTrfase"/>
</dbReference>
<comment type="similarity">
    <text evidence="2">Belongs to the aminoglycoside phosphotransferase family.</text>
</comment>
<keyword evidence="4 11" id="KW-0808">Transferase</keyword>
<name>A0A2H8TX26_9HEMI</name>
<evidence type="ECO:0000259" key="10">
    <source>
        <dbReference type="Pfam" id="PF01636"/>
    </source>
</evidence>
<dbReference type="InterPro" id="IPR011009">
    <property type="entry name" value="Kinase-like_dom_sf"/>
</dbReference>
<dbReference type="GO" id="GO:0005737">
    <property type="term" value="C:cytoplasm"/>
    <property type="evidence" value="ECO:0007669"/>
    <property type="project" value="UniProtKB-SubCell"/>
</dbReference>
<evidence type="ECO:0000256" key="3">
    <source>
        <dbReference type="ARBA" id="ARBA00022490"/>
    </source>
</evidence>
<proteinExistence type="inferred from homology"/>
<protein>
    <recommendedName>
        <fullName evidence="9">Hydroxylysine kinase</fullName>
        <ecNumber evidence="8">2.7.1.81</ecNumber>
    </recommendedName>
</protein>
<dbReference type="PANTHER" id="PTHR21064:SF1">
    <property type="entry name" value="HYDROXYLYSINE KINASE"/>
    <property type="match status" value="1"/>
</dbReference>
<dbReference type="AlphaFoldDB" id="A0A2H8TX26"/>
<evidence type="ECO:0000256" key="4">
    <source>
        <dbReference type="ARBA" id="ARBA00022679"/>
    </source>
</evidence>
<organism evidence="11">
    <name type="scientific">Melanaphis sacchari</name>
    <dbReference type="NCBI Taxonomy" id="742174"/>
    <lineage>
        <taxon>Eukaryota</taxon>
        <taxon>Metazoa</taxon>
        <taxon>Ecdysozoa</taxon>
        <taxon>Arthropoda</taxon>
        <taxon>Hexapoda</taxon>
        <taxon>Insecta</taxon>
        <taxon>Pterygota</taxon>
        <taxon>Neoptera</taxon>
        <taxon>Paraneoptera</taxon>
        <taxon>Hemiptera</taxon>
        <taxon>Sternorrhyncha</taxon>
        <taxon>Aphidomorpha</taxon>
        <taxon>Aphidoidea</taxon>
        <taxon>Aphididae</taxon>
        <taxon>Aphidini</taxon>
        <taxon>Melanaphis</taxon>
    </lineage>
</organism>
<evidence type="ECO:0000256" key="6">
    <source>
        <dbReference type="ARBA" id="ARBA00036820"/>
    </source>
</evidence>
<evidence type="ECO:0000256" key="1">
    <source>
        <dbReference type="ARBA" id="ARBA00004496"/>
    </source>
</evidence>
<gene>
    <name evidence="11" type="primary">AGPHD1_3</name>
</gene>
<evidence type="ECO:0000256" key="2">
    <source>
        <dbReference type="ARBA" id="ARBA00006219"/>
    </source>
</evidence>